<organism evidence="1 2">
    <name type="scientific">Conger conger</name>
    <name type="common">Conger eel</name>
    <name type="synonym">Muraena conger</name>
    <dbReference type="NCBI Taxonomy" id="82655"/>
    <lineage>
        <taxon>Eukaryota</taxon>
        <taxon>Metazoa</taxon>
        <taxon>Chordata</taxon>
        <taxon>Craniata</taxon>
        <taxon>Vertebrata</taxon>
        <taxon>Euteleostomi</taxon>
        <taxon>Actinopterygii</taxon>
        <taxon>Neopterygii</taxon>
        <taxon>Teleostei</taxon>
        <taxon>Anguilliformes</taxon>
        <taxon>Congridae</taxon>
        <taxon>Conger</taxon>
    </lineage>
</organism>
<sequence length="70" mass="7787">MEGQFLWVNSSALGGPWVLSPWLWGGSHTCGLDMALFLHPQQNGRYAVWLSPRNGPPITLLSMDKPRRPG</sequence>
<comment type="caution">
    <text evidence="1">The sequence shown here is derived from an EMBL/GenBank/DDBJ whole genome shotgun (WGS) entry which is preliminary data.</text>
</comment>
<gene>
    <name evidence="1" type="ORF">COCON_G00018290</name>
</gene>
<dbReference type="OrthoDB" id="8845305at2759"/>
<reference evidence="1" key="1">
    <citation type="journal article" date="2023" name="Science">
        <title>Genome structures resolve the early diversification of teleost fishes.</title>
        <authorList>
            <person name="Parey E."/>
            <person name="Louis A."/>
            <person name="Montfort J."/>
            <person name="Bouchez O."/>
            <person name="Roques C."/>
            <person name="Iampietro C."/>
            <person name="Lluch J."/>
            <person name="Castinel A."/>
            <person name="Donnadieu C."/>
            <person name="Desvignes T."/>
            <person name="Floi Bucao C."/>
            <person name="Jouanno E."/>
            <person name="Wen M."/>
            <person name="Mejri S."/>
            <person name="Dirks R."/>
            <person name="Jansen H."/>
            <person name="Henkel C."/>
            <person name="Chen W.J."/>
            <person name="Zahm M."/>
            <person name="Cabau C."/>
            <person name="Klopp C."/>
            <person name="Thompson A.W."/>
            <person name="Robinson-Rechavi M."/>
            <person name="Braasch I."/>
            <person name="Lecointre G."/>
            <person name="Bobe J."/>
            <person name="Postlethwait J.H."/>
            <person name="Berthelot C."/>
            <person name="Roest Crollius H."/>
            <person name="Guiguen Y."/>
        </authorList>
    </citation>
    <scope>NUCLEOTIDE SEQUENCE</scope>
    <source>
        <strain evidence="1">Concon-B</strain>
    </source>
</reference>
<name>A0A9Q1I9P2_CONCO</name>
<accession>A0A9Q1I9P2</accession>
<evidence type="ECO:0000313" key="2">
    <source>
        <dbReference type="Proteomes" id="UP001152803"/>
    </source>
</evidence>
<proteinExistence type="predicted"/>
<protein>
    <submittedName>
        <fullName evidence="1">Uncharacterized protein</fullName>
    </submittedName>
</protein>
<dbReference type="EMBL" id="JAFJMO010000001">
    <property type="protein sequence ID" value="KAJ8289170.1"/>
    <property type="molecule type" value="Genomic_DNA"/>
</dbReference>
<evidence type="ECO:0000313" key="1">
    <source>
        <dbReference type="EMBL" id="KAJ8289170.1"/>
    </source>
</evidence>
<dbReference type="AlphaFoldDB" id="A0A9Q1I9P2"/>
<keyword evidence="2" id="KW-1185">Reference proteome</keyword>
<dbReference type="Proteomes" id="UP001152803">
    <property type="component" value="Unassembled WGS sequence"/>
</dbReference>